<feature type="domain" description="Galectin" evidence="4">
    <location>
        <begin position="15"/>
        <end position="142"/>
    </location>
</feature>
<evidence type="ECO:0000256" key="1">
    <source>
        <dbReference type="ARBA" id="ARBA00022734"/>
    </source>
</evidence>
<evidence type="ECO:0000259" key="4">
    <source>
        <dbReference type="PROSITE" id="PS51304"/>
    </source>
</evidence>
<dbReference type="PROSITE" id="PS51304">
    <property type="entry name" value="GALECTIN"/>
    <property type="match status" value="1"/>
</dbReference>
<protein>
    <recommendedName>
        <fullName evidence="2">Galectin</fullName>
    </recommendedName>
</protein>
<dbReference type="GO" id="GO:0030246">
    <property type="term" value="F:carbohydrate binding"/>
    <property type="evidence" value="ECO:0007669"/>
    <property type="project" value="UniProtKB-UniRule"/>
</dbReference>
<evidence type="ECO:0000313" key="6">
    <source>
        <dbReference type="Proteomes" id="UP001196413"/>
    </source>
</evidence>
<proteinExistence type="predicted"/>
<dbReference type="EMBL" id="JAHQIW010000221">
    <property type="protein sequence ID" value="KAJ1346771.1"/>
    <property type="molecule type" value="Genomic_DNA"/>
</dbReference>
<feature type="region of interest" description="Disordered" evidence="3">
    <location>
        <begin position="176"/>
        <end position="195"/>
    </location>
</feature>
<name>A0AAD5MFL2_PARTN</name>
<dbReference type="InterPro" id="IPR001079">
    <property type="entry name" value="Galectin_CRD"/>
</dbReference>
<reference evidence="5" key="1">
    <citation type="submission" date="2021-06" db="EMBL/GenBank/DDBJ databases">
        <title>Parelaphostrongylus tenuis whole genome reference sequence.</title>
        <authorList>
            <person name="Garwood T.J."/>
            <person name="Larsen P.A."/>
            <person name="Fountain-Jones N.M."/>
            <person name="Garbe J.R."/>
            <person name="Macchietto M.G."/>
            <person name="Kania S.A."/>
            <person name="Gerhold R.W."/>
            <person name="Richards J.E."/>
            <person name="Wolf T.M."/>
        </authorList>
    </citation>
    <scope>NUCLEOTIDE SEQUENCE</scope>
    <source>
        <strain evidence="5">MNPRO001-30</strain>
        <tissue evidence="5">Meninges</tissue>
    </source>
</reference>
<evidence type="ECO:0000256" key="2">
    <source>
        <dbReference type="RuleBase" id="RU102079"/>
    </source>
</evidence>
<evidence type="ECO:0000256" key="3">
    <source>
        <dbReference type="SAM" id="MobiDB-lite"/>
    </source>
</evidence>
<sequence length="417" mass="45178">MTAAPQRFPLPNIPFRREIHSGCAIGTSITCTAQAFQAKPKSFTIQLFSLNDIAILVTIPIGKNGQITATARVHGKFTSEVEKPIFLPIQAKFTLLLHVAQYVIEIYFNNNHIMDFVHRVNPLEIKGVVIEGPLIVDEVVFTPPQGACLNPLPTYEEATGSSVNPVSELRHMSKGSSTISSLPTSAQTGASTTSTSLGISQIPQFGLIISGAIQPMAAFPPQPPPAGFVTCTSDMTSNCSNNQEQARALALYSTTREDASLSKIYGKSSQISAPAPFPPHQGISQGQQTIQAFDSSSNIAQLPPNHSSIYRDNSQTLISGSVVPGTSYPQQTIPQPHASTQQYPLSYAGQRPYVHPQFPAGVPGIQIHPQYNPYQHPPPFPCPLPNRTVGPYPYGYMPQQYGTCPIIYGSTYHSYRC</sequence>
<dbReference type="InterPro" id="IPR013320">
    <property type="entry name" value="ConA-like_dom_sf"/>
</dbReference>
<dbReference type="Gene3D" id="2.60.120.200">
    <property type="match status" value="1"/>
</dbReference>
<organism evidence="5 6">
    <name type="scientific">Parelaphostrongylus tenuis</name>
    <name type="common">Meningeal worm</name>
    <dbReference type="NCBI Taxonomy" id="148309"/>
    <lineage>
        <taxon>Eukaryota</taxon>
        <taxon>Metazoa</taxon>
        <taxon>Ecdysozoa</taxon>
        <taxon>Nematoda</taxon>
        <taxon>Chromadorea</taxon>
        <taxon>Rhabditida</taxon>
        <taxon>Rhabditina</taxon>
        <taxon>Rhabditomorpha</taxon>
        <taxon>Strongyloidea</taxon>
        <taxon>Metastrongylidae</taxon>
        <taxon>Parelaphostrongylus</taxon>
    </lineage>
</organism>
<dbReference type="AlphaFoldDB" id="A0AAD5MFL2"/>
<dbReference type="Proteomes" id="UP001196413">
    <property type="component" value="Unassembled WGS sequence"/>
</dbReference>
<comment type="caution">
    <text evidence="5">The sequence shown here is derived from an EMBL/GenBank/DDBJ whole genome shotgun (WGS) entry which is preliminary data.</text>
</comment>
<evidence type="ECO:0000313" key="5">
    <source>
        <dbReference type="EMBL" id="KAJ1346771.1"/>
    </source>
</evidence>
<accession>A0AAD5MFL2</accession>
<gene>
    <name evidence="5" type="ORF">KIN20_001669</name>
</gene>
<dbReference type="Pfam" id="PF00337">
    <property type="entry name" value="Gal-bind_lectin"/>
    <property type="match status" value="1"/>
</dbReference>
<dbReference type="SMART" id="SM00908">
    <property type="entry name" value="Gal-bind_lectin"/>
    <property type="match status" value="1"/>
</dbReference>
<dbReference type="SUPFAM" id="SSF49899">
    <property type="entry name" value="Concanavalin A-like lectins/glucanases"/>
    <property type="match status" value="1"/>
</dbReference>
<feature type="compositionally biased region" description="Low complexity" evidence="3">
    <location>
        <begin position="184"/>
        <end position="195"/>
    </location>
</feature>
<dbReference type="SMART" id="SM00276">
    <property type="entry name" value="GLECT"/>
    <property type="match status" value="1"/>
</dbReference>
<keyword evidence="1 2" id="KW-0430">Lectin</keyword>
<keyword evidence="6" id="KW-1185">Reference proteome</keyword>